<dbReference type="Proteomes" id="UP000000305">
    <property type="component" value="Unassembled WGS sequence"/>
</dbReference>
<gene>
    <name evidence="2" type="ORF">DAPPUDRAFT_323266</name>
</gene>
<name>E9GYC6_DAPPU</name>
<keyword evidence="3" id="KW-1185">Reference proteome</keyword>
<evidence type="ECO:0000313" key="3">
    <source>
        <dbReference type="Proteomes" id="UP000000305"/>
    </source>
</evidence>
<evidence type="ECO:0000313" key="2">
    <source>
        <dbReference type="EMBL" id="EFX75577.1"/>
    </source>
</evidence>
<organism evidence="2 3">
    <name type="scientific">Daphnia pulex</name>
    <name type="common">Water flea</name>
    <dbReference type="NCBI Taxonomy" id="6669"/>
    <lineage>
        <taxon>Eukaryota</taxon>
        <taxon>Metazoa</taxon>
        <taxon>Ecdysozoa</taxon>
        <taxon>Arthropoda</taxon>
        <taxon>Crustacea</taxon>
        <taxon>Branchiopoda</taxon>
        <taxon>Diplostraca</taxon>
        <taxon>Cladocera</taxon>
        <taxon>Anomopoda</taxon>
        <taxon>Daphniidae</taxon>
        <taxon>Daphnia</taxon>
    </lineage>
</organism>
<dbReference type="AlphaFoldDB" id="E9GYC6"/>
<dbReference type="HOGENOM" id="CLU_1534117_0_0_1"/>
<protein>
    <submittedName>
        <fullName evidence="2">Uncharacterized protein</fullName>
    </submittedName>
</protein>
<accession>E9GYC6</accession>
<dbReference type="InParanoid" id="E9GYC6"/>
<sequence length="175" mass="19726">MELKDKELKNELEKNNVTNEYLLDTLYQESSLRSLNEIQKSKTTQSEPLPHSSVSTIGEYFVVDTNSMACEILEHKKVLILFLIVHDIDNSSPQLRLPSPIPSTSKGTQVLQTPTLPKAKITRKASISTDDDFFEILTSPPVIRTSAKKRLSLPKEKQSSTPTSRTIYSECKKFA</sequence>
<feature type="region of interest" description="Disordered" evidence="1">
    <location>
        <begin position="148"/>
        <end position="175"/>
    </location>
</feature>
<evidence type="ECO:0000256" key="1">
    <source>
        <dbReference type="SAM" id="MobiDB-lite"/>
    </source>
</evidence>
<dbReference type="KEGG" id="dpx:DAPPUDRAFT_323266"/>
<reference evidence="2 3" key="1">
    <citation type="journal article" date="2011" name="Science">
        <title>The ecoresponsive genome of Daphnia pulex.</title>
        <authorList>
            <person name="Colbourne J.K."/>
            <person name="Pfrender M.E."/>
            <person name="Gilbert D."/>
            <person name="Thomas W.K."/>
            <person name="Tucker A."/>
            <person name="Oakley T.H."/>
            <person name="Tokishita S."/>
            <person name="Aerts A."/>
            <person name="Arnold G.J."/>
            <person name="Basu M.K."/>
            <person name="Bauer D.J."/>
            <person name="Caceres C.E."/>
            <person name="Carmel L."/>
            <person name="Casola C."/>
            <person name="Choi J.H."/>
            <person name="Detter J.C."/>
            <person name="Dong Q."/>
            <person name="Dusheyko S."/>
            <person name="Eads B.D."/>
            <person name="Frohlich T."/>
            <person name="Geiler-Samerotte K.A."/>
            <person name="Gerlach D."/>
            <person name="Hatcher P."/>
            <person name="Jogdeo S."/>
            <person name="Krijgsveld J."/>
            <person name="Kriventseva E.V."/>
            <person name="Kultz D."/>
            <person name="Laforsch C."/>
            <person name="Lindquist E."/>
            <person name="Lopez J."/>
            <person name="Manak J.R."/>
            <person name="Muller J."/>
            <person name="Pangilinan J."/>
            <person name="Patwardhan R.P."/>
            <person name="Pitluck S."/>
            <person name="Pritham E.J."/>
            <person name="Rechtsteiner A."/>
            <person name="Rho M."/>
            <person name="Rogozin I.B."/>
            <person name="Sakarya O."/>
            <person name="Salamov A."/>
            <person name="Schaack S."/>
            <person name="Shapiro H."/>
            <person name="Shiga Y."/>
            <person name="Skalitzky C."/>
            <person name="Smith Z."/>
            <person name="Souvorov A."/>
            <person name="Sung W."/>
            <person name="Tang Z."/>
            <person name="Tsuchiya D."/>
            <person name="Tu H."/>
            <person name="Vos H."/>
            <person name="Wang M."/>
            <person name="Wolf Y.I."/>
            <person name="Yamagata H."/>
            <person name="Yamada T."/>
            <person name="Ye Y."/>
            <person name="Shaw J.R."/>
            <person name="Andrews J."/>
            <person name="Crease T.J."/>
            <person name="Tang H."/>
            <person name="Lucas S.M."/>
            <person name="Robertson H.M."/>
            <person name="Bork P."/>
            <person name="Koonin E.V."/>
            <person name="Zdobnov E.M."/>
            <person name="Grigoriev I.V."/>
            <person name="Lynch M."/>
            <person name="Boore J.L."/>
        </authorList>
    </citation>
    <scope>NUCLEOTIDE SEQUENCE [LARGE SCALE GENOMIC DNA]</scope>
</reference>
<dbReference type="EMBL" id="GL732574">
    <property type="protein sequence ID" value="EFX75577.1"/>
    <property type="molecule type" value="Genomic_DNA"/>
</dbReference>
<proteinExistence type="predicted"/>